<dbReference type="HAMAP" id="MF_00046">
    <property type="entry name" value="MurC"/>
    <property type="match status" value="1"/>
</dbReference>
<dbReference type="InterPro" id="IPR000713">
    <property type="entry name" value="Mur_ligase_N"/>
</dbReference>
<dbReference type="InterPro" id="IPR036615">
    <property type="entry name" value="Mur_ligase_C_dom_sf"/>
</dbReference>
<dbReference type="EMBL" id="JBHPBY010000072">
    <property type="protein sequence ID" value="MFC1850029.1"/>
    <property type="molecule type" value="Genomic_DNA"/>
</dbReference>
<keyword evidence="12 14" id="KW-0961">Cell wall biogenesis/degradation</keyword>
<evidence type="ECO:0000256" key="11">
    <source>
        <dbReference type="ARBA" id="ARBA00023306"/>
    </source>
</evidence>
<dbReference type="GO" id="GO:0008763">
    <property type="term" value="F:UDP-N-acetylmuramate-L-alanine ligase activity"/>
    <property type="evidence" value="ECO:0007669"/>
    <property type="project" value="UniProtKB-EC"/>
</dbReference>
<organism evidence="19 20">
    <name type="scientific">candidate division CSSED10-310 bacterium</name>
    <dbReference type="NCBI Taxonomy" id="2855610"/>
    <lineage>
        <taxon>Bacteria</taxon>
        <taxon>Bacteria division CSSED10-310</taxon>
    </lineage>
</organism>
<evidence type="ECO:0000256" key="7">
    <source>
        <dbReference type="ARBA" id="ARBA00022741"/>
    </source>
</evidence>
<comment type="similarity">
    <text evidence="14">Belongs to the MurCDEF family.</text>
</comment>
<evidence type="ECO:0000256" key="8">
    <source>
        <dbReference type="ARBA" id="ARBA00022840"/>
    </source>
</evidence>
<dbReference type="InterPro" id="IPR036565">
    <property type="entry name" value="Mur-like_cat_sf"/>
</dbReference>
<dbReference type="NCBIfam" id="TIGR01082">
    <property type="entry name" value="murC"/>
    <property type="match status" value="1"/>
</dbReference>
<dbReference type="EC" id="6.3.2.8" evidence="3 14"/>
<proteinExistence type="inferred from homology"/>
<comment type="pathway">
    <text evidence="2 14">Cell wall biogenesis; peptidoglycan biosynthesis.</text>
</comment>
<sequence>MYQKYRNIHMVGIGGVGMCGIAELLFNLNYLISGSDLVKSSITERLAALGMKINFGHKPEYVVGTDLVVYSSAVKPDNPEIIAARDQNIPVIPRAEMLAELMRLKYSIAVSGAHGKTTTTSMIAMVLTKGGLDPTIVLGGRLNTLGAGAKLGQGDFLVAEADESDGSFLKLSPTIAVVTNIDREHLDYFQNLTQIKNNFLQFVQKVPFYGAVILCLDDEHVRWLLPRLEKRIITYGLSSQALIKAARLEFTETKTSFDLIVPGEDTDRVTMNVPGQHNVLNALAAVAVARELEIPYADICTALTSFQPPDRRFEIKATVNDILIIDDYGHHPQEISVTLKAAKQGWNRRIVAVFQPHRYTRTRDLLSEFFTAFYESDVLVVTRIYPAGETPIEGVDAVAIAEGIRQHGHQQVLYIEDFSDIVTFLKQEVKPGDLLITLGAGNIVKVAEMFIQEIRD</sequence>
<dbReference type="Proteomes" id="UP001594351">
    <property type="component" value="Unassembled WGS sequence"/>
</dbReference>
<comment type="caution">
    <text evidence="19">The sequence shown here is derived from an EMBL/GenBank/DDBJ whole genome shotgun (WGS) entry which is preliminary data.</text>
</comment>
<keyword evidence="8 14" id="KW-0067">ATP-binding</keyword>
<comment type="catalytic activity">
    <reaction evidence="13 14">
        <text>UDP-N-acetyl-alpha-D-muramate + L-alanine + ATP = UDP-N-acetyl-alpha-D-muramoyl-L-alanine + ADP + phosphate + H(+)</text>
        <dbReference type="Rhea" id="RHEA:23372"/>
        <dbReference type="ChEBI" id="CHEBI:15378"/>
        <dbReference type="ChEBI" id="CHEBI:30616"/>
        <dbReference type="ChEBI" id="CHEBI:43474"/>
        <dbReference type="ChEBI" id="CHEBI:57972"/>
        <dbReference type="ChEBI" id="CHEBI:70757"/>
        <dbReference type="ChEBI" id="CHEBI:83898"/>
        <dbReference type="ChEBI" id="CHEBI:456216"/>
        <dbReference type="EC" id="6.3.2.8"/>
    </reaction>
</comment>
<evidence type="ECO:0000259" key="18">
    <source>
        <dbReference type="Pfam" id="PF08245"/>
    </source>
</evidence>
<gene>
    <name evidence="14 19" type="primary">murC</name>
    <name evidence="19" type="ORF">ACFL27_07550</name>
</gene>
<name>A0ABV6YV07_UNCC1</name>
<evidence type="ECO:0000256" key="10">
    <source>
        <dbReference type="ARBA" id="ARBA00022984"/>
    </source>
</evidence>
<feature type="transmembrane region" description="Helical" evidence="15">
    <location>
        <begin position="12"/>
        <end position="32"/>
    </location>
</feature>
<feature type="binding site" evidence="14">
    <location>
        <begin position="112"/>
        <end position="118"/>
    </location>
    <ligand>
        <name>ATP</name>
        <dbReference type="ChEBI" id="CHEBI:30616"/>
    </ligand>
</feature>
<accession>A0ABV6YV07</accession>
<keyword evidence="6 14" id="KW-0132">Cell division</keyword>
<dbReference type="PANTHER" id="PTHR43445:SF3">
    <property type="entry name" value="UDP-N-ACETYLMURAMATE--L-ALANINE LIGASE"/>
    <property type="match status" value="1"/>
</dbReference>
<keyword evidence="5 14" id="KW-0436">Ligase</keyword>
<keyword evidence="9 14" id="KW-0133">Cell shape</keyword>
<evidence type="ECO:0000256" key="1">
    <source>
        <dbReference type="ARBA" id="ARBA00004496"/>
    </source>
</evidence>
<feature type="domain" description="Mur ligase C-terminal" evidence="17">
    <location>
        <begin position="311"/>
        <end position="441"/>
    </location>
</feature>
<keyword evidence="10 14" id="KW-0573">Peptidoglycan synthesis</keyword>
<dbReference type="SUPFAM" id="SSF51984">
    <property type="entry name" value="MurCD N-terminal domain"/>
    <property type="match status" value="1"/>
</dbReference>
<evidence type="ECO:0000256" key="13">
    <source>
        <dbReference type="ARBA" id="ARBA00047833"/>
    </source>
</evidence>
<keyword evidence="15" id="KW-1133">Transmembrane helix</keyword>
<evidence type="ECO:0000256" key="14">
    <source>
        <dbReference type="HAMAP-Rule" id="MF_00046"/>
    </source>
</evidence>
<dbReference type="Gene3D" id="3.90.190.20">
    <property type="entry name" value="Mur ligase, C-terminal domain"/>
    <property type="match status" value="1"/>
</dbReference>
<evidence type="ECO:0000256" key="15">
    <source>
        <dbReference type="SAM" id="Phobius"/>
    </source>
</evidence>
<evidence type="ECO:0000256" key="2">
    <source>
        <dbReference type="ARBA" id="ARBA00004752"/>
    </source>
</evidence>
<evidence type="ECO:0000256" key="9">
    <source>
        <dbReference type="ARBA" id="ARBA00022960"/>
    </source>
</evidence>
<keyword evidence="7 14" id="KW-0547">Nucleotide-binding</keyword>
<dbReference type="SUPFAM" id="SSF53623">
    <property type="entry name" value="MurD-like peptide ligases, catalytic domain"/>
    <property type="match status" value="1"/>
</dbReference>
<keyword evidence="4 14" id="KW-0963">Cytoplasm</keyword>
<comment type="function">
    <text evidence="14">Cell wall formation.</text>
</comment>
<reference evidence="19 20" key="1">
    <citation type="submission" date="2024-09" db="EMBL/GenBank/DDBJ databases">
        <title>Laminarin stimulates single cell rates of sulfate reduction while oxygen inhibits transcriptomic activity in coastal marine sediment.</title>
        <authorList>
            <person name="Lindsay M."/>
            <person name="Orcutt B."/>
            <person name="Emerson D."/>
            <person name="Stepanauskas R."/>
            <person name="D'Angelo T."/>
        </authorList>
    </citation>
    <scope>NUCLEOTIDE SEQUENCE [LARGE SCALE GENOMIC DNA]</scope>
    <source>
        <strain evidence="19">SAG AM-311-K15</strain>
    </source>
</reference>
<keyword evidence="15" id="KW-0812">Transmembrane</keyword>
<evidence type="ECO:0000259" key="16">
    <source>
        <dbReference type="Pfam" id="PF01225"/>
    </source>
</evidence>
<dbReference type="InterPro" id="IPR004101">
    <property type="entry name" value="Mur_ligase_C"/>
</dbReference>
<keyword evidence="11 14" id="KW-0131">Cell cycle</keyword>
<comment type="subcellular location">
    <subcellularLocation>
        <location evidence="1 14">Cytoplasm</location>
    </subcellularLocation>
</comment>
<dbReference type="InterPro" id="IPR005758">
    <property type="entry name" value="UDP-N-AcMur_Ala_ligase_MurC"/>
</dbReference>
<dbReference type="Gene3D" id="3.40.50.720">
    <property type="entry name" value="NAD(P)-binding Rossmann-like Domain"/>
    <property type="match status" value="1"/>
</dbReference>
<dbReference type="Pfam" id="PF01225">
    <property type="entry name" value="Mur_ligase"/>
    <property type="match status" value="1"/>
</dbReference>
<keyword evidence="15" id="KW-0472">Membrane</keyword>
<dbReference type="Gene3D" id="3.40.1190.10">
    <property type="entry name" value="Mur-like, catalytic domain"/>
    <property type="match status" value="1"/>
</dbReference>
<evidence type="ECO:0000256" key="3">
    <source>
        <dbReference type="ARBA" id="ARBA00012211"/>
    </source>
</evidence>
<evidence type="ECO:0000313" key="19">
    <source>
        <dbReference type="EMBL" id="MFC1850029.1"/>
    </source>
</evidence>
<protein>
    <recommendedName>
        <fullName evidence="3 14">UDP-N-acetylmuramate--L-alanine ligase</fullName>
        <ecNumber evidence="3 14">6.3.2.8</ecNumber>
    </recommendedName>
    <alternativeName>
        <fullName evidence="14">UDP-N-acetylmuramoyl-L-alanine synthetase</fullName>
    </alternativeName>
</protein>
<dbReference type="InterPro" id="IPR050061">
    <property type="entry name" value="MurCDEF_pg_biosynth"/>
</dbReference>
<dbReference type="Pfam" id="PF08245">
    <property type="entry name" value="Mur_ligase_M"/>
    <property type="match status" value="1"/>
</dbReference>
<dbReference type="PANTHER" id="PTHR43445">
    <property type="entry name" value="UDP-N-ACETYLMURAMATE--L-ALANINE LIGASE-RELATED"/>
    <property type="match status" value="1"/>
</dbReference>
<keyword evidence="20" id="KW-1185">Reference proteome</keyword>
<evidence type="ECO:0000313" key="20">
    <source>
        <dbReference type="Proteomes" id="UP001594351"/>
    </source>
</evidence>
<evidence type="ECO:0000256" key="4">
    <source>
        <dbReference type="ARBA" id="ARBA00022490"/>
    </source>
</evidence>
<dbReference type="SUPFAM" id="SSF53244">
    <property type="entry name" value="MurD-like peptide ligases, peptide-binding domain"/>
    <property type="match status" value="1"/>
</dbReference>
<dbReference type="InterPro" id="IPR013221">
    <property type="entry name" value="Mur_ligase_cen"/>
</dbReference>
<feature type="domain" description="Mur ligase central" evidence="18">
    <location>
        <begin position="110"/>
        <end position="289"/>
    </location>
</feature>
<evidence type="ECO:0000256" key="6">
    <source>
        <dbReference type="ARBA" id="ARBA00022618"/>
    </source>
</evidence>
<evidence type="ECO:0000256" key="12">
    <source>
        <dbReference type="ARBA" id="ARBA00023316"/>
    </source>
</evidence>
<evidence type="ECO:0000256" key="5">
    <source>
        <dbReference type="ARBA" id="ARBA00022598"/>
    </source>
</evidence>
<evidence type="ECO:0000259" key="17">
    <source>
        <dbReference type="Pfam" id="PF02875"/>
    </source>
</evidence>
<feature type="domain" description="Mur ligase N-terminal catalytic" evidence="16">
    <location>
        <begin position="7"/>
        <end position="106"/>
    </location>
</feature>
<dbReference type="Pfam" id="PF02875">
    <property type="entry name" value="Mur_ligase_C"/>
    <property type="match status" value="1"/>
</dbReference>